<reference evidence="14 15" key="1">
    <citation type="submission" date="2018-02" db="EMBL/GenBank/DDBJ databases">
        <title>The draft genome of Phyllobacterium myrsinacearum DSM5892.</title>
        <authorList>
            <person name="Li L."/>
            <person name="Liu L."/>
            <person name="Zhang X."/>
            <person name="Wang T."/>
        </authorList>
    </citation>
    <scope>NUCLEOTIDE SEQUENCE [LARGE SCALE GENOMIC DNA]</scope>
    <source>
        <strain evidence="14 15">DSM 5892</strain>
    </source>
</reference>
<keyword evidence="15" id="KW-1185">Reference proteome</keyword>
<keyword evidence="10 11" id="KW-0472">Membrane</keyword>
<dbReference type="SMART" id="SM00304">
    <property type="entry name" value="HAMP"/>
    <property type="match status" value="1"/>
</dbReference>
<comment type="catalytic activity">
    <reaction evidence="1">
        <text>ATP + protein L-histidine = ADP + protein N-phospho-L-histidine.</text>
        <dbReference type="EC" id="2.7.13.3"/>
    </reaction>
</comment>
<evidence type="ECO:0000256" key="10">
    <source>
        <dbReference type="ARBA" id="ARBA00023136"/>
    </source>
</evidence>
<dbReference type="PROSITE" id="PS50109">
    <property type="entry name" value="HIS_KIN"/>
    <property type="match status" value="1"/>
</dbReference>
<dbReference type="InterPro" id="IPR005467">
    <property type="entry name" value="His_kinase_dom"/>
</dbReference>
<proteinExistence type="predicted"/>
<keyword evidence="5" id="KW-0808">Transferase</keyword>
<evidence type="ECO:0000256" key="2">
    <source>
        <dbReference type="ARBA" id="ARBA00004370"/>
    </source>
</evidence>
<dbReference type="SMART" id="SM00387">
    <property type="entry name" value="HATPase_c"/>
    <property type="match status" value="1"/>
</dbReference>
<dbReference type="PROSITE" id="PS50885">
    <property type="entry name" value="HAMP"/>
    <property type="match status" value="1"/>
</dbReference>
<dbReference type="AlphaFoldDB" id="A0A2S9JQ39"/>
<comment type="caution">
    <text evidence="14">The sequence shown here is derived from an EMBL/GenBank/DDBJ whole genome shotgun (WGS) entry which is preliminary data.</text>
</comment>
<feature type="domain" description="HAMP" evidence="13">
    <location>
        <begin position="177"/>
        <end position="230"/>
    </location>
</feature>
<comment type="subcellular location">
    <subcellularLocation>
        <location evidence="2">Membrane</location>
    </subcellularLocation>
</comment>
<evidence type="ECO:0000256" key="9">
    <source>
        <dbReference type="ARBA" id="ARBA00023012"/>
    </source>
</evidence>
<protein>
    <recommendedName>
        <fullName evidence="3">histidine kinase</fullName>
        <ecNumber evidence="3">2.7.13.3</ecNumber>
    </recommendedName>
</protein>
<sequence>MRRIDLLKSTPFRLAIIFATLFIMSFVVAGFITFQLLKRELADHLDQTIQDTYAILTASYGEGDASELSETVTSHVLSSSGLGRVFLLSSKDGQRLAGNIETADVPSGWSTVEGARLGLANDEPYRVYSGQVDKQPLVVGMSFRENEEFLRIVFISFAWASVMVLVLAAAGGVFLASRVQKRLETVASTMRKVGSGKLDVRIPLVGNGDDIDRLSDQVNQALGRVSSLVEGMRQVSTDIAHDLKTPLNRLSLTISQAIDKAGQGSSIVADLKRAQDESHHINATFDALLRIAQIEAGSRRSRFSEVDLRECLETILEVYADVADDRKQQLQLSLEPDVAFVMTGDRELLIQLFANLIENSIRHSPEGAKIWINATHSDATINVSVADNGPGIPVEERSKVFQRLYRLDKSRTTPGTGLGLSLVKAILDLHHAGIELEDNAPGLRVKLSFPVVSPYNRPDLAATTARAKPSFMSNPPAENTGQ</sequence>
<evidence type="ECO:0000256" key="1">
    <source>
        <dbReference type="ARBA" id="ARBA00000085"/>
    </source>
</evidence>
<evidence type="ECO:0000259" key="12">
    <source>
        <dbReference type="PROSITE" id="PS50109"/>
    </source>
</evidence>
<dbReference type="InterPro" id="IPR003661">
    <property type="entry name" value="HisK_dim/P_dom"/>
</dbReference>
<keyword evidence="6 11" id="KW-0812">Transmembrane</keyword>
<dbReference type="InterPro" id="IPR004358">
    <property type="entry name" value="Sig_transdc_His_kin-like_C"/>
</dbReference>
<dbReference type="CDD" id="cd06225">
    <property type="entry name" value="HAMP"/>
    <property type="match status" value="1"/>
</dbReference>
<keyword evidence="4" id="KW-0597">Phosphoprotein</keyword>
<gene>
    <name evidence="14" type="ORF">C5750_09235</name>
</gene>
<evidence type="ECO:0000259" key="13">
    <source>
        <dbReference type="PROSITE" id="PS50885"/>
    </source>
</evidence>
<dbReference type="Gene3D" id="6.10.340.10">
    <property type="match status" value="1"/>
</dbReference>
<dbReference type="GO" id="GO:0000155">
    <property type="term" value="F:phosphorelay sensor kinase activity"/>
    <property type="evidence" value="ECO:0007669"/>
    <property type="project" value="InterPro"/>
</dbReference>
<dbReference type="PANTHER" id="PTHR45436:SF8">
    <property type="entry name" value="HISTIDINE KINASE"/>
    <property type="match status" value="1"/>
</dbReference>
<dbReference type="RefSeq" id="WP_105733566.1">
    <property type="nucleotide sequence ID" value="NZ_PVBT01000002.1"/>
</dbReference>
<dbReference type="Gene3D" id="3.30.565.10">
    <property type="entry name" value="Histidine kinase-like ATPase, C-terminal domain"/>
    <property type="match status" value="1"/>
</dbReference>
<dbReference type="InterPro" id="IPR050428">
    <property type="entry name" value="TCS_sensor_his_kinase"/>
</dbReference>
<dbReference type="Pfam" id="PF00672">
    <property type="entry name" value="HAMP"/>
    <property type="match status" value="1"/>
</dbReference>
<evidence type="ECO:0000313" key="14">
    <source>
        <dbReference type="EMBL" id="PRD55337.1"/>
    </source>
</evidence>
<accession>A0A2S9JQ39</accession>
<keyword evidence="9" id="KW-0902">Two-component regulatory system</keyword>
<feature type="domain" description="Histidine kinase" evidence="12">
    <location>
        <begin position="238"/>
        <end position="453"/>
    </location>
</feature>
<dbReference type="Proteomes" id="UP000238563">
    <property type="component" value="Unassembled WGS sequence"/>
</dbReference>
<name>A0A2S9JQ39_9HYPH</name>
<feature type="transmembrane region" description="Helical" evidence="11">
    <location>
        <begin position="149"/>
        <end position="175"/>
    </location>
</feature>
<dbReference type="EMBL" id="PVBT01000002">
    <property type="protein sequence ID" value="PRD55337.1"/>
    <property type="molecule type" value="Genomic_DNA"/>
</dbReference>
<feature type="transmembrane region" description="Helical" evidence="11">
    <location>
        <begin position="12"/>
        <end position="37"/>
    </location>
</feature>
<dbReference type="Gene3D" id="1.10.287.130">
    <property type="match status" value="1"/>
</dbReference>
<organism evidence="14 15">
    <name type="scientific">Phyllobacterium myrsinacearum</name>
    <dbReference type="NCBI Taxonomy" id="28101"/>
    <lineage>
        <taxon>Bacteria</taxon>
        <taxon>Pseudomonadati</taxon>
        <taxon>Pseudomonadota</taxon>
        <taxon>Alphaproteobacteria</taxon>
        <taxon>Hyphomicrobiales</taxon>
        <taxon>Phyllobacteriaceae</taxon>
        <taxon>Phyllobacterium</taxon>
    </lineage>
</organism>
<dbReference type="EC" id="2.7.13.3" evidence="3"/>
<keyword evidence="7 14" id="KW-0418">Kinase</keyword>
<dbReference type="InterPro" id="IPR003660">
    <property type="entry name" value="HAMP_dom"/>
</dbReference>
<dbReference type="Pfam" id="PF00512">
    <property type="entry name" value="HisKA"/>
    <property type="match status" value="1"/>
</dbReference>
<dbReference type="InterPro" id="IPR036097">
    <property type="entry name" value="HisK_dim/P_sf"/>
</dbReference>
<evidence type="ECO:0000256" key="3">
    <source>
        <dbReference type="ARBA" id="ARBA00012438"/>
    </source>
</evidence>
<evidence type="ECO:0000256" key="11">
    <source>
        <dbReference type="SAM" id="Phobius"/>
    </source>
</evidence>
<dbReference type="GO" id="GO:0005886">
    <property type="term" value="C:plasma membrane"/>
    <property type="evidence" value="ECO:0007669"/>
    <property type="project" value="TreeGrafter"/>
</dbReference>
<dbReference type="InterPro" id="IPR036890">
    <property type="entry name" value="HATPase_C_sf"/>
</dbReference>
<dbReference type="SMART" id="SM00388">
    <property type="entry name" value="HisKA"/>
    <property type="match status" value="1"/>
</dbReference>
<evidence type="ECO:0000256" key="7">
    <source>
        <dbReference type="ARBA" id="ARBA00022777"/>
    </source>
</evidence>
<evidence type="ECO:0000256" key="4">
    <source>
        <dbReference type="ARBA" id="ARBA00022553"/>
    </source>
</evidence>
<dbReference type="PRINTS" id="PR00344">
    <property type="entry name" value="BCTRLSENSOR"/>
</dbReference>
<dbReference type="SUPFAM" id="SSF55874">
    <property type="entry name" value="ATPase domain of HSP90 chaperone/DNA topoisomerase II/histidine kinase"/>
    <property type="match status" value="1"/>
</dbReference>
<dbReference type="Pfam" id="PF02518">
    <property type="entry name" value="HATPase_c"/>
    <property type="match status" value="1"/>
</dbReference>
<dbReference type="PANTHER" id="PTHR45436">
    <property type="entry name" value="SENSOR HISTIDINE KINASE YKOH"/>
    <property type="match status" value="1"/>
</dbReference>
<dbReference type="CDD" id="cd00082">
    <property type="entry name" value="HisKA"/>
    <property type="match status" value="1"/>
</dbReference>
<dbReference type="SUPFAM" id="SSF158472">
    <property type="entry name" value="HAMP domain-like"/>
    <property type="match status" value="1"/>
</dbReference>
<evidence type="ECO:0000313" key="15">
    <source>
        <dbReference type="Proteomes" id="UP000238563"/>
    </source>
</evidence>
<evidence type="ECO:0000256" key="6">
    <source>
        <dbReference type="ARBA" id="ARBA00022692"/>
    </source>
</evidence>
<dbReference type="InterPro" id="IPR003594">
    <property type="entry name" value="HATPase_dom"/>
</dbReference>
<evidence type="ECO:0000256" key="8">
    <source>
        <dbReference type="ARBA" id="ARBA00022989"/>
    </source>
</evidence>
<keyword evidence="8 11" id="KW-1133">Transmembrane helix</keyword>
<dbReference type="OrthoDB" id="9815202at2"/>
<evidence type="ECO:0000256" key="5">
    <source>
        <dbReference type="ARBA" id="ARBA00022679"/>
    </source>
</evidence>
<dbReference type="SUPFAM" id="SSF47384">
    <property type="entry name" value="Homodimeric domain of signal transducing histidine kinase"/>
    <property type="match status" value="1"/>
</dbReference>